<keyword evidence="1" id="KW-0812">Transmembrane</keyword>
<protein>
    <submittedName>
        <fullName evidence="2">Uncharacterized protein</fullName>
    </submittedName>
</protein>
<evidence type="ECO:0000313" key="2">
    <source>
        <dbReference type="EMBL" id="SVB15078.1"/>
    </source>
</evidence>
<organism evidence="2">
    <name type="scientific">marine metagenome</name>
    <dbReference type="NCBI Taxonomy" id="408172"/>
    <lineage>
        <taxon>unclassified sequences</taxon>
        <taxon>metagenomes</taxon>
        <taxon>ecological metagenomes</taxon>
    </lineage>
</organism>
<accession>A0A382BML5</accession>
<sequence>MKKQDDPQPNGDILRIESEPDNKQTSFIERRGDQICYLIMEHDNSRTGTVPKKSLDSVHLEYVRRGSSSTAVWVILAAILAVAFYFLIENNLIRILGIGMTCAMALYLLYEHYSGPMGTHIVLCTKAAEIRMKIKDNHKAEEIEDFVDSLMTIESSLPKREESKQRIFSPR</sequence>
<dbReference type="EMBL" id="UINC01030530">
    <property type="protein sequence ID" value="SVB15078.1"/>
    <property type="molecule type" value="Genomic_DNA"/>
</dbReference>
<evidence type="ECO:0000256" key="1">
    <source>
        <dbReference type="SAM" id="Phobius"/>
    </source>
</evidence>
<dbReference type="AlphaFoldDB" id="A0A382BML5"/>
<reference evidence="2" key="1">
    <citation type="submission" date="2018-05" db="EMBL/GenBank/DDBJ databases">
        <authorList>
            <person name="Lanie J.A."/>
            <person name="Ng W.-L."/>
            <person name="Kazmierczak K.M."/>
            <person name="Andrzejewski T.M."/>
            <person name="Davidsen T.M."/>
            <person name="Wayne K.J."/>
            <person name="Tettelin H."/>
            <person name="Glass J.I."/>
            <person name="Rusch D."/>
            <person name="Podicherti R."/>
            <person name="Tsui H.-C.T."/>
            <person name="Winkler M.E."/>
        </authorList>
    </citation>
    <scope>NUCLEOTIDE SEQUENCE</scope>
</reference>
<proteinExistence type="predicted"/>
<keyword evidence="1" id="KW-1133">Transmembrane helix</keyword>
<name>A0A382BML5_9ZZZZ</name>
<keyword evidence="1" id="KW-0472">Membrane</keyword>
<feature type="transmembrane region" description="Helical" evidence="1">
    <location>
        <begin position="93"/>
        <end position="110"/>
    </location>
</feature>
<feature type="transmembrane region" description="Helical" evidence="1">
    <location>
        <begin position="70"/>
        <end position="87"/>
    </location>
</feature>
<gene>
    <name evidence="2" type="ORF">METZ01_LOCUS167932</name>
</gene>